<accession>A0A2T7PXI3</accession>
<keyword evidence="3" id="KW-1185">Reference proteome</keyword>
<evidence type="ECO:0000256" key="1">
    <source>
        <dbReference type="SAM" id="Phobius"/>
    </source>
</evidence>
<keyword evidence="1" id="KW-0812">Transmembrane</keyword>
<protein>
    <submittedName>
        <fullName evidence="2">Uncharacterized protein</fullName>
    </submittedName>
</protein>
<dbReference type="Proteomes" id="UP000245119">
    <property type="component" value="Linkage Group LG1"/>
</dbReference>
<evidence type="ECO:0000313" key="3">
    <source>
        <dbReference type="Proteomes" id="UP000245119"/>
    </source>
</evidence>
<proteinExistence type="predicted"/>
<reference evidence="2 3" key="1">
    <citation type="submission" date="2018-04" db="EMBL/GenBank/DDBJ databases">
        <title>The genome of golden apple snail Pomacea canaliculata provides insight into stress tolerance and invasive adaptation.</title>
        <authorList>
            <person name="Liu C."/>
            <person name="Liu B."/>
            <person name="Ren Y."/>
            <person name="Zhang Y."/>
            <person name="Wang H."/>
            <person name="Li S."/>
            <person name="Jiang F."/>
            <person name="Yin L."/>
            <person name="Zhang G."/>
            <person name="Qian W."/>
            <person name="Fan W."/>
        </authorList>
    </citation>
    <scope>NUCLEOTIDE SEQUENCE [LARGE SCALE GENOMIC DNA]</scope>
    <source>
        <strain evidence="2">SZHN2017</strain>
        <tissue evidence="2">Muscle</tissue>
    </source>
</reference>
<keyword evidence="1" id="KW-0472">Membrane</keyword>
<comment type="caution">
    <text evidence="2">The sequence shown here is derived from an EMBL/GenBank/DDBJ whole genome shotgun (WGS) entry which is preliminary data.</text>
</comment>
<evidence type="ECO:0000313" key="2">
    <source>
        <dbReference type="EMBL" id="PVD38141.1"/>
    </source>
</evidence>
<dbReference type="OrthoDB" id="10589331at2759"/>
<name>A0A2T7PXI3_POMCA</name>
<dbReference type="AlphaFoldDB" id="A0A2T7PXI3"/>
<sequence>MEGGVGRNCRRHGKATVGETLHWRRPFQRVELHPARGRLQACPRRGAVIPVGPPDRRRQTIRSFSSQAAMKMPGDLVTAAVLLAVLCLVVSLAVEDAASDLSLFTDAQKRAGRRRQRDEPFKAGYLFGKRSQWSEGGSSGLMRTLAGTVMSVEEFTQAIQQDSELATHVARYLDRNGPVDNGNGVKFNVHLDVFM</sequence>
<organism evidence="2 3">
    <name type="scientific">Pomacea canaliculata</name>
    <name type="common">Golden apple snail</name>
    <dbReference type="NCBI Taxonomy" id="400727"/>
    <lineage>
        <taxon>Eukaryota</taxon>
        <taxon>Metazoa</taxon>
        <taxon>Spiralia</taxon>
        <taxon>Lophotrochozoa</taxon>
        <taxon>Mollusca</taxon>
        <taxon>Gastropoda</taxon>
        <taxon>Caenogastropoda</taxon>
        <taxon>Architaenioglossa</taxon>
        <taxon>Ampullarioidea</taxon>
        <taxon>Ampullariidae</taxon>
        <taxon>Pomacea</taxon>
    </lineage>
</organism>
<dbReference type="EMBL" id="PZQS01000001">
    <property type="protein sequence ID" value="PVD38141.1"/>
    <property type="molecule type" value="Genomic_DNA"/>
</dbReference>
<feature type="transmembrane region" description="Helical" evidence="1">
    <location>
        <begin position="76"/>
        <end position="94"/>
    </location>
</feature>
<gene>
    <name evidence="2" type="ORF">C0Q70_00752</name>
</gene>
<keyword evidence="1" id="KW-1133">Transmembrane helix</keyword>